<gene>
    <name evidence="2" type="ORF">PN451_19395</name>
</gene>
<reference evidence="2 3" key="1">
    <citation type="submission" date="2023-01" db="EMBL/GenBank/DDBJ databases">
        <title>Genomes from the Australian National Cyanobacteria Reference Collection.</title>
        <authorList>
            <person name="Willis A."/>
            <person name="Lee E.M.F."/>
        </authorList>
    </citation>
    <scope>NUCLEOTIDE SEQUENCE [LARGE SCALE GENOMIC DNA]</scope>
    <source>
        <strain evidence="2 3">CS-1226</strain>
    </source>
</reference>
<feature type="domain" description="Type I restriction enzyme R protein N-terminal" evidence="1">
    <location>
        <begin position="13"/>
        <end position="87"/>
    </location>
</feature>
<evidence type="ECO:0000259" key="1">
    <source>
        <dbReference type="Pfam" id="PF13588"/>
    </source>
</evidence>
<keyword evidence="3" id="KW-1185">Reference proteome</keyword>
<dbReference type="InterPro" id="IPR029464">
    <property type="entry name" value="HSDR_N"/>
</dbReference>
<organism evidence="2 3">
    <name type="scientific">Dolichospermum planctonicum CS-1226</name>
    <dbReference type="NCBI Taxonomy" id="3021751"/>
    <lineage>
        <taxon>Bacteria</taxon>
        <taxon>Bacillati</taxon>
        <taxon>Cyanobacteriota</taxon>
        <taxon>Cyanophyceae</taxon>
        <taxon>Nostocales</taxon>
        <taxon>Aphanizomenonaceae</taxon>
        <taxon>Dolichospermum</taxon>
        <taxon>Dolichospermum planctonicum</taxon>
    </lineage>
</organism>
<dbReference type="RefSeq" id="WP_271797580.1">
    <property type="nucleotide sequence ID" value="NZ_JAQMUC010000100.1"/>
</dbReference>
<dbReference type="Pfam" id="PF13588">
    <property type="entry name" value="HSDR_N_2"/>
    <property type="match status" value="1"/>
</dbReference>
<evidence type="ECO:0000313" key="2">
    <source>
        <dbReference type="EMBL" id="MDB9537971.1"/>
    </source>
</evidence>
<dbReference type="EMBL" id="JAQMUC010000100">
    <property type="protein sequence ID" value="MDB9537971.1"/>
    <property type="molecule type" value="Genomic_DNA"/>
</dbReference>
<protein>
    <submittedName>
        <fullName evidence="2">Type I restriction enzyme HsdR N-terminal domain-containing protein</fullName>
    </submittedName>
</protein>
<name>A0ABT5AKY5_9CYAN</name>
<comment type="caution">
    <text evidence="2">The sequence shown here is derived from an EMBL/GenBank/DDBJ whole genome shotgun (WGS) entry which is preliminary data.</text>
</comment>
<evidence type="ECO:0000313" key="3">
    <source>
        <dbReference type="Proteomes" id="UP001211249"/>
    </source>
</evidence>
<dbReference type="Proteomes" id="UP001211249">
    <property type="component" value="Unassembled WGS sequence"/>
</dbReference>
<sequence>MEVINFGNTRIREYRPDILFTNKNEEIVLLVEVKAQKLETELNRESAIHQLKTYLQNIKPDVPFGMLVDLEEINIFALNNDQEIEKIVSLRTNDILSNYDPESPHKRIFDFYLETLVKSWLRDLSYHWNSDTPPAYNELAKIGLLPLLAGGHTYIQEDLGADTLH</sequence>
<proteinExistence type="predicted"/>
<accession>A0ABT5AKY5</accession>